<proteinExistence type="predicted"/>
<keyword evidence="1" id="KW-0732">Signal</keyword>
<dbReference type="RefSeq" id="WP_263269934.1">
    <property type="nucleotide sequence ID" value="NZ_CP081201.1"/>
</dbReference>
<evidence type="ECO:0000313" key="2">
    <source>
        <dbReference type="EMBL" id="UXZ96942.1"/>
    </source>
</evidence>
<keyword evidence="3" id="KW-1185">Reference proteome</keyword>
<sequence length="521" mass="55887">MTIKARSAALLLICLLLHGCVSNLFTPADDRQTTVPAGQIHPLALDLPPATMTEAPNGELVLDNLGANANVTFTYPAIADTHTAGLRWTGKTTYNAPHKTVGAARPVAFTIPKTTLELDSGETGVVTYTVGVGDNPIEYSRQLSIRVIGTPAPNPDYPPPTVPSAPNGKLDLATAGETVTITATYPSITNGHTVGMRWTGKAIYDIRPVQTVGATRPLAFAMPKAEIAKDLGTQGYFTYSVGVDGNPLKISERLPIEVINRPPPDGAAIAEAINTRYGNTATSCAGNTPSFYCNGVIIRSTQNGNYDPWNPANSAITLGGVSFTYMRADAGVTNLYHHSGFIFAAQADAIAANKAMEYLCIYSSDAGTLSAGRKDKGCGIRTRSISEADLSSCTAVNVRTLEQWVTYSTPLTAPSYQCSLSAQDAAQFQVSVEARAYTALSVWRQWNEIMVTTWPQDTGDKLPLEAFFWKTNVPASLEEAKTYQTKFKTKTGLWVPVIRLDFTQVNAKPFSYDAGDQAVQP</sequence>
<feature type="signal peptide" evidence="1">
    <location>
        <begin position="1"/>
        <end position="19"/>
    </location>
</feature>
<dbReference type="EMBL" id="CP081201">
    <property type="protein sequence ID" value="UXZ96942.1"/>
    <property type="molecule type" value="Genomic_DNA"/>
</dbReference>
<evidence type="ECO:0000313" key="3">
    <source>
        <dbReference type="Proteomes" id="UP001063228"/>
    </source>
</evidence>
<evidence type="ECO:0000256" key="1">
    <source>
        <dbReference type="SAM" id="SignalP"/>
    </source>
</evidence>
<name>A0ABY6FGC8_9PSED</name>
<accession>A0ABY6FGC8</accession>
<organism evidence="2 3">
    <name type="scientific">Pseudomonas phytophila</name>
    <dbReference type="NCBI Taxonomy" id="2867264"/>
    <lineage>
        <taxon>Bacteria</taxon>
        <taxon>Pseudomonadati</taxon>
        <taxon>Pseudomonadota</taxon>
        <taxon>Gammaproteobacteria</taxon>
        <taxon>Pseudomonadales</taxon>
        <taxon>Pseudomonadaceae</taxon>
        <taxon>Pseudomonas</taxon>
    </lineage>
</organism>
<feature type="chain" id="PRO_5046015190" description="Lipoprotein" evidence="1">
    <location>
        <begin position="20"/>
        <end position="521"/>
    </location>
</feature>
<evidence type="ECO:0008006" key="4">
    <source>
        <dbReference type="Google" id="ProtNLM"/>
    </source>
</evidence>
<reference evidence="2" key="1">
    <citation type="submission" date="2021-08" db="EMBL/GenBank/DDBJ databases">
        <title>Complete genome sequence of Pseudomonas phytophila.</title>
        <authorList>
            <person name="Weir B.S."/>
            <person name="Templeton M.D."/>
            <person name="Arshed S."/>
            <person name="Andersen M.T."/>
            <person name="Jayaraman J."/>
        </authorList>
    </citation>
    <scope>NUCLEOTIDE SEQUENCE</scope>
    <source>
        <strain evidence="2">ICMP 23753</strain>
    </source>
</reference>
<protein>
    <recommendedName>
        <fullName evidence="4">Lipoprotein</fullName>
    </recommendedName>
</protein>
<dbReference type="Proteomes" id="UP001063228">
    <property type="component" value="Chromosome"/>
</dbReference>
<gene>
    <name evidence="2" type="ORF">K3169_03240</name>
</gene>